<evidence type="ECO:0000313" key="3">
    <source>
        <dbReference type="Proteomes" id="UP000003294"/>
    </source>
</evidence>
<protein>
    <submittedName>
        <fullName evidence="2">Phasyl DNA replicon protein arp family protein</fullName>
    </submittedName>
</protein>
<dbReference type="AlphaFoldDB" id="D0W0T7"/>
<accession>D0W0T7</accession>
<dbReference type="STRING" id="546262.NEICINOT_03254"/>
<comment type="caution">
    <text evidence="2">The sequence shown here is derived from an EMBL/GenBank/DDBJ whole genome shotgun (WGS) entry which is preliminary data.</text>
</comment>
<dbReference type="Proteomes" id="UP000003294">
    <property type="component" value="Unassembled WGS sequence"/>
</dbReference>
<feature type="domain" description="Replication-associated protein ORF2/G2P" evidence="1">
    <location>
        <begin position="84"/>
        <end position="205"/>
    </location>
</feature>
<sequence>MSFHQELQINQTADAKRPPLPCLNSNNCIETANSGEIKQLPSQYENRKADTLNEFSTSYKKSTTALEMNVKAFIEAFGLNKVGFLTLTFADDVTDPKEAQRRFHSLRTNFLKRHFPEYVCVYERTKKGRIHFHLIVNTRVDIRRCLNFREIAAGKYSSANPALRQLWALLRENVHKYGFGRTELLPVKTNSKGLARYVSKYISKHINSRLPEDKGYRLVRTSMDKKSVWKVANSNFAFVSKGSKEWRRKLKKWIEQVESYLNSVAEWKYRAALPRITQDNYNTVLAFVLSPKWAFKNRETIVNLI</sequence>
<dbReference type="OrthoDB" id="8605599at2"/>
<evidence type="ECO:0000313" key="2">
    <source>
        <dbReference type="EMBL" id="EEZ72820.1"/>
    </source>
</evidence>
<gene>
    <name evidence="2" type="ORF">NEICINOT_03254</name>
</gene>
<dbReference type="Pfam" id="PF23343">
    <property type="entry name" value="REP_ORF2-G2P"/>
    <property type="match status" value="1"/>
</dbReference>
<name>D0W0T7_NEICI</name>
<dbReference type="EMBL" id="ACDY02000001">
    <property type="protein sequence ID" value="EEZ72820.1"/>
    <property type="molecule type" value="Genomic_DNA"/>
</dbReference>
<proteinExistence type="predicted"/>
<evidence type="ECO:0000259" key="1">
    <source>
        <dbReference type="Pfam" id="PF23343"/>
    </source>
</evidence>
<reference evidence="2 3" key="1">
    <citation type="submission" date="2009-10" db="EMBL/GenBank/DDBJ databases">
        <authorList>
            <person name="Weinstock G."/>
            <person name="Sodergren E."/>
            <person name="Clifton S."/>
            <person name="Fulton L."/>
            <person name="Fulton B."/>
            <person name="Courtney L."/>
            <person name="Fronick C."/>
            <person name="Harrison M."/>
            <person name="Strong C."/>
            <person name="Farmer C."/>
            <person name="Delahaunty K."/>
            <person name="Markovic C."/>
            <person name="Hall O."/>
            <person name="Minx P."/>
            <person name="Tomlinson C."/>
            <person name="Mitreva M."/>
            <person name="Nelson J."/>
            <person name="Hou S."/>
            <person name="Wollam A."/>
            <person name="Pepin K.H."/>
            <person name="Johnson M."/>
            <person name="Bhonagiri V."/>
            <person name="Nash W.E."/>
            <person name="Warren W."/>
            <person name="Chinwalla A."/>
            <person name="Mardis E.R."/>
            <person name="Wilson R.K."/>
        </authorList>
    </citation>
    <scope>NUCLEOTIDE SEQUENCE [LARGE SCALE GENOMIC DNA]</scope>
    <source>
        <strain evidence="2 3">ATCC 14685</strain>
    </source>
</reference>
<organism evidence="2 3">
    <name type="scientific">Neisseria cinerea ATCC 14685</name>
    <dbReference type="NCBI Taxonomy" id="546262"/>
    <lineage>
        <taxon>Bacteria</taxon>
        <taxon>Pseudomonadati</taxon>
        <taxon>Pseudomonadota</taxon>
        <taxon>Betaproteobacteria</taxon>
        <taxon>Neisseriales</taxon>
        <taxon>Neisseriaceae</taxon>
        <taxon>Neisseria</taxon>
    </lineage>
</organism>
<dbReference type="InterPro" id="IPR056906">
    <property type="entry name" value="ORF2/G2P_dom"/>
</dbReference>
<dbReference type="eggNOG" id="ENOG50342KV">
    <property type="taxonomic scope" value="Bacteria"/>
</dbReference>
<dbReference type="RefSeq" id="WP_003674900.1">
    <property type="nucleotide sequence ID" value="NZ_ACDY02000001.1"/>
</dbReference>